<evidence type="ECO:0000256" key="2">
    <source>
        <dbReference type="ARBA" id="ARBA00022723"/>
    </source>
</evidence>
<keyword evidence="5" id="KW-0238">DNA-binding</keyword>
<dbReference type="SMART" id="SM00906">
    <property type="entry name" value="Fungal_trans"/>
    <property type="match status" value="1"/>
</dbReference>
<protein>
    <submittedName>
        <fullName evidence="11">Fungal-specific transcription factor domain-containing protein</fullName>
    </submittedName>
</protein>
<reference evidence="11" key="2">
    <citation type="journal article" date="2023" name="IMA Fungus">
        <title>Comparative genomic study of the Penicillium genus elucidates a diverse pangenome and 15 lateral gene transfer events.</title>
        <authorList>
            <person name="Petersen C."/>
            <person name="Sorensen T."/>
            <person name="Nielsen M.R."/>
            <person name="Sondergaard T.E."/>
            <person name="Sorensen J.L."/>
            <person name="Fitzpatrick D.A."/>
            <person name="Frisvad J.C."/>
            <person name="Nielsen K.L."/>
        </authorList>
    </citation>
    <scope>NUCLEOTIDE SEQUENCE</scope>
    <source>
        <strain evidence="11">IBT 30069</strain>
    </source>
</reference>
<evidence type="ECO:0000256" key="1">
    <source>
        <dbReference type="ARBA" id="ARBA00004123"/>
    </source>
</evidence>
<comment type="caution">
    <text evidence="11">The sequence shown here is derived from an EMBL/GenBank/DDBJ whole genome shotgun (WGS) entry which is preliminary data.</text>
</comment>
<evidence type="ECO:0000259" key="10">
    <source>
        <dbReference type="SMART" id="SM00906"/>
    </source>
</evidence>
<dbReference type="InterPro" id="IPR052202">
    <property type="entry name" value="Yeast_MetPath_Reg"/>
</dbReference>
<feature type="domain" description="Xylanolytic transcriptional activator regulatory" evidence="10">
    <location>
        <begin position="244"/>
        <end position="317"/>
    </location>
</feature>
<dbReference type="OrthoDB" id="189997at2759"/>
<evidence type="ECO:0000256" key="9">
    <source>
        <dbReference type="SAM" id="MobiDB-lite"/>
    </source>
</evidence>
<keyword evidence="3" id="KW-0862">Zinc</keyword>
<evidence type="ECO:0000256" key="5">
    <source>
        <dbReference type="ARBA" id="ARBA00023125"/>
    </source>
</evidence>
<keyword evidence="4" id="KW-0805">Transcription regulation</keyword>
<evidence type="ECO:0000256" key="4">
    <source>
        <dbReference type="ARBA" id="ARBA00023015"/>
    </source>
</evidence>
<dbReference type="CDD" id="cd12148">
    <property type="entry name" value="fungal_TF_MHR"/>
    <property type="match status" value="1"/>
</dbReference>
<dbReference type="Proteomes" id="UP001149165">
    <property type="component" value="Unassembled WGS sequence"/>
</dbReference>
<comment type="subcellular location">
    <subcellularLocation>
        <location evidence="1">Nucleus</location>
    </subcellularLocation>
</comment>
<dbReference type="GO" id="GO:0005634">
    <property type="term" value="C:nucleus"/>
    <property type="evidence" value="ECO:0007669"/>
    <property type="project" value="UniProtKB-SubCell"/>
</dbReference>
<dbReference type="GO" id="GO:0000981">
    <property type="term" value="F:DNA-binding transcription factor activity, RNA polymerase II-specific"/>
    <property type="evidence" value="ECO:0007669"/>
    <property type="project" value="TreeGrafter"/>
</dbReference>
<evidence type="ECO:0000313" key="12">
    <source>
        <dbReference type="Proteomes" id="UP001149165"/>
    </source>
</evidence>
<feature type="compositionally biased region" description="Polar residues" evidence="9">
    <location>
        <begin position="45"/>
        <end position="75"/>
    </location>
</feature>
<keyword evidence="12" id="KW-1185">Reference proteome</keyword>
<keyword evidence="2" id="KW-0479">Metal-binding</keyword>
<feature type="region of interest" description="Disordered" evidence="9">
    <location>
        <begin position="45"/>
        <end position="79"/>
    </location>
</feature>
<gene>
    <name evidence="11" type="ORF">N7456_011636</name>
</gene>
<dbReference type="GO" id="GO:0006351">
    <property type="term" value="P:DNA-templated transcription"/>
    <property type="evidence" value="ECO:0007669"/>
    <property type="project" value="InterPro"/>
</dbReference>
<dbReference type="PANTHER" id="PTHR47782:SF12">
    <property type="entry name" value="ZN(II)2CYS6 TRANSCRIPTION FACTOR (EUROFUNG)"/>
    <property type="match status" value="1"/>
</dbReference>
<keyword evidence="8" id="KW-0175">Coiled coil</keyword>
<keyword evidence="7" id="KW-0539">Nucleus</keyword>
<organism evidence="11 12">
    <name type="scientific">Penicillium angulare</name>
    <dbReference type="NCBI Taxonomy" id="116970"/>
    <lineage>
        <taxon>Eukaryota</taxon>
        <taxon>Fungi</taxon>
        <taxon>Dikarya</taxon>
        <taxon>Ascomycota</taxon>
        <taxon>Pezizomycotina</taxon>
        <taxon>Eurotiomycetes</taxon>
        <taxon>Eurotiomycetidae</taxon>
        <taxon>Eurotiales</taxon>
        <taxon>Aspergillaceae</taxon>
        <taxon>Penicillium</taxon>
    </lineage>
</organism>
<evidence type="ECO:0000313" key="11">
    <source>
        <dbReference type="EMBL" id="KAJ5088020.1"/>
    </source>
</evidence>
<dbReference type="AlphaFoldDB" id="A0A9W9K0A0"/>
<proteinExistence type="predicted"/>
<dbReference type="GO" id="GO:0008270">
    <property type="term" value="F:zinc ion binding"/>
    <property type="evidence" value="ECO:0007669"/>
    <property type="project" value="InterPro"/>
</dbReference>
<dbReference type="EMBL" id="JAPQKH010000007">
    <property type="protein sequence ID" value="KAJ5088020.1"/>
    <property type="molecule type" value="Genomic_DNA"/>
</dbReference>
<dbReference type="PANTHER" id="PTHR47782">
    <property type="entry name" value="ZN(II)2CYS6 TRANSCRIPTION FACTOR (EUROFUNG)-RELATED"/>
    <property type="match status" value="1"/>
</dbReference>
<evidence type="ECO:0000256" key="7">
    <source>
        <dbReference type="ARBA" id="ARBA00023242"/>
    </source>
</evidence>
<name>A0A9W9K0A0_9EURO</name>
<evidence type="ECO:0000256" key="6">
    <source>
        <dbReference type="ARBA" id="ARBA00023163"/>
    </source>
</evidence>
<reference evidence="11" key="1">
    <citation type="submission" date="2022-11" db="EMBL/GenBank/DDBJ databases">
        <authorList>
            <person name="Petersen C."/>
        </authorList>
    </citation>
    <scope>NUCLEOTIDE SEQUENCE</scope>
    <source>
        <strain evidence="11">IBT 30069</strain>
    </source>
</reference>
<sequence>MSDRLILQQTQLNCECDSLRTQLAAAEQTVHELSQKCQQLETQISVDNSGIPTPGRSSVAQTSTETRSQPEQPTGNLDHHFTSRILRPTFLLRPSTRALNRSAMSSAWELWGDDTDIELLESNVCLNSDAYVSLANAFFDRRWPYLPVIHRKTFFDQHLSPFLANTAITNSGMGSLSNFMVNIVCAIASTEKSTQHTGDRDHRLFFRQAIKDMHLVMGSENFECIQCLLLLCMYGHNEPQSVNMWYTTGLALNLAIGIDIHRKESISGQDTKSAEMFKRVFWSAYVMNCSMAINMGRPLGIQESDISMPLPLQLTDSQLDESILSPRVEETLIPHVADTSTFIHIIDLRRINAAVYTTFHSIGSTSTEAAELDRLRSEYFVKLNQWIITAPRYMQTLSTFQSTEWFQIAFHHAVLALYRPSRAIPMPSQDDLQICAESAIGLISSYSSLYARNRIKYTFVAIHSLFMAAVTMLYSLRAFAPLRRELTKPVIQTNILTFLTLFRGICDGRAVGEKCCNIIERLGNSILSLFENENQADSNIDTEFQTWFGLQTHTFHSQGSELGSEIYPHPTSPQFPDVQVDMPWADLFTQGIDVGTADVWSVLF</sequence>
<dbReference type="Pfam" id="PF04082">
    <property type="entry name" value="Fungal_trans"/>
    <property type="match status" value="1"/>
</dbReference>
<evidence type="ECO:0000256" key="8">
    <source>
        <dbReference type="SAM" id="Coils"/>
    </source>
</evidence>
<dbReference type="GO" id="GO:0043565">
    <property type="term" value="F:sequence-specific DNA binding"/>
    <property type="evidence" value="ECO:0007669"/>
    <property type="project" value="TreeGrafter"/>
</dbReference>
<accession>A0A9W9K0A0</accession>
<evidence type="ECO:0000256" key="3">
    <source>
        <dbReference type="ARBA" id="ARBA00022833"/>
    </source>
</evidence>
<feature type="coiled-coil region" evidence="8">
    <location>
        <begin position="9"/>
        <end position="43"/>
    </location>
</feature>
<keyword evidence="6" id="KW-0804">Transcription</keyword>
<dbReference type="GO" id="GO:0045944">
    <property type="term" value="P:positive regulation of transcription by RNA polymerase II"/>
    <property type="evidence" value="ECO:0007669"/>
    <property type="project" value="TreeGrafter"/>
</dbReference>
<dbReference type="InterPro" id="IPR007219">
    <property type="entry name" value="XnlR_reg_dom"/>
</dbReference>